<dbReference type="EMBL" id="CP036343">
    <property type="protein sequence ID" value="QDT90319.1"/>
    <property type="molecule type" value="Genomic_DNA"/>
</dbReference>
<protein>
    <submittedName>
        <fullName evidence="3">Type II secretion system protein G</fullName>
    </submittedName>
</protein>
<dbReference type="OrthoDB" id="273096at2"/>
<keyword evidence="1" id="KW-0472">Membrane</keyword>
<keyword evidence="1" id="KW-1133">Transmembrane helix</keyword>
<name>A0A517VBG1_9PLAN</name>
<organism evidence="3 4">
    <name type="scientific">Gimesia algae</name>
    <dbReference type="NCBI Taxonomy" id="2527971"/>
    <lineage>
        <taxon>Bacteria</taxon>
        <taxon>Pseudomonadati</taxon>
        <taxon>Planctomycetota</taxon>
        <taxon>Planctomycetia</taxon>
        <taxon>Planctomycetales</taxon>
        <taxon>Planctomycetaceae</taxon>
        <taxon>Gimesia</taxon>
    </lineage>
</organism>
<evidence type="ECO:0000313" key="3">
    <source>
        <dbReference type="EMBL" id="QDT90319.1"/>
    </source>
</evidence>
<dbReference type="InterPro" id="IPR011453">
    <property type="entry name" value="DUF1559"/>
</dbReference>
<feature type="transmembrane region" description="Helical" evidence="1">
    <location>
        <begin position="20"/>
        <end position="38"/>
    </location>
</feature>
<dbReference type="Proteomes" id="UP000316855">
    <property type="component" value="Chromosome"/>
</dbReference>
<dbReference type="RefSeq" id="WP_145226171.1">
    <property type="nucleotide sequence ID" value="NZ_CP036343.1"/>
</dbReference>
<dbReference type="PANTHER" id="PTHR30093">
    <property type="entry name" value="GENERAL SECRETION PATHWAY PROTEIN G"/>
    <property type="match status" value="1"/>
</dbReference>
<dbReference type="Gene3D" id="3.30.700.10">
    <property type="entry name" value="Glycoprotein, Type 4 Pilin"/>
    <property type="match status" value="1"/>
</dbReference>
<accession>A0A517VBG1</accession>
<evidence type="ECO:0000313" key="4">
    <source>
        <dbReference type="Proteomes" id="UP000316855"/>
    </source>
</evidence>
<evidence type="ECO:0000259" key="2">
    <source>
        <dbReference type="Pfam" id="PF07596"/>
    </source>
</evidence>
<dbReference type="Pfam" id="PF07596">
    <property type="entry name" value="SBP_bac_10"/>
    <property type="match status" value="1"/>
</dbReference>
<dbReference type="NCBIfam" id="TIGR02532">
    <property type="entry name" value="IV_pilin_GFxxxE"/>
    <property type="match status" value="1"/>
</dbReference>
<reference evidence="3 4" key="1">
    <citation type="submission" date="2019-02" db="EMBL/GenBank/DDBJ databases">
        <title>Deep-cultivation of Planctomycetes and their phenomic and genomic characterization uncovers novel biology.</title>
        <authorList>
            <person name="Wiegand S."/>
            <person name="Jogler M."/>
            <person name="Boedeker C."/>
            <person name="Pinto D."/>
            <person name="Vollmers J."/>
            <person name="Rivas-Marin E."/>
            <person name="Kohn T."/>
            <person name="Peeters S.H."/>
            <person name="Heuer A."/>
            <person name="Rast P."/>
            <person name="Oberbeckmann S."/>
            <person name="Bunk B."/>
            <person name="Jeske O."/>
            <person name="Meyerdierks A."/>
            <person name="Storesund J.E."/>
            <person name="Kallscheuer N."/>
            <person name="Luecker S."/>
            <person name="Lage O.M."/>
            <person name="Pohl T."/>
            <person name="Merkel B.J."/>
            <person name="Hornburger P."/>
            <person name="Mueller R.-W."/>
            <person name="Bruemmer F."/>
            <person name="Labrenz M."/>
            <person name="Spormann A.M."/>
            <person name="Op den Camp H."/>
            <person name="Overmann J."/>
            <person name="Amann R."/>
            <person name="Jetten M.S.M."/>
            <person name="Mascher T."/>
            <person name="Medema M.H."/>
            <person name="Devos D.P."/>
            <person name="Kaster A.-K."/>
            <person name="Ovreas L."/>
            <person name="Rohde M."/>
            <person name="Galperin M.Y."/>
            <person name="Jogler C."/>
        </authorList>
    </citation>
    <scope>NUCLEOTIDE SEQUENCE [LARGE SCALE GENOMIC DNA]</scope>
    <source>
        <strain evidence="3 4">Pan161</strain>
    </source>
</reference>
<gene>
    <name evidence="3" type="primary">xcpT_16</name>
    <name evidence="3" type="ORF">Pan161_19690</name>
</gene>
<dbReference type="InterPro" id="IPR012902">
    <property type="entry name" value="N_methyl_site"/>
</dbReference>
<dbReference type="PROSITE" id="PS00409">
    <property type="entry name" value="PROKAR_NTER_METHYL"/>
    <property type="match status" value="1"/>
</dbReference>
<dbReference type="InterPro" id="IPR045584">
    <property type="entry name" value="Pilin-like"/>
</dbReference>
<dbReference type="NCBIfam" id="TIGR04294">
    <property type="entry name" value="pre_pil_HX9DG"/>
    <property type="match status" value="1"/>
</dbReference>
<proteinExistence type="predicted"/>
<keyword evidence="4" id="KW-1185">Reference proteome</keyword>
<dbReference type="KEGG" id="gax:Pan161_19690"/>
<dbReference type="AlphaFoldDB" id="A0A517VBG1"/>
<dbReference type="Pfam" id="PF07963">
    <property type="entry name" value="N_methyl"/>
    <property type="match status" value="1"/>
</dbReference>
<keyword evidence="1" id="KW-0812">Transmembrane</keyword>
<evidence type="ECO:0000256" key="1">
    <source>
        <dbReference type="SAM" id="Phobius"/>
    </source>
</evidence>
<feature type="domain" description="DUF1559" evidence="2">
    <location>
        <begin position="39"/>
        <end position="284"/>
    </location>
</feature>
<dbReference type="InterPro" id="IPR027558">
    <property type="entry name" value="Pre_pil_HX9DG_C"/>
</dbReference>
<sequence>MTTRHRDTETATRGFTLIELLVVIAIIAILIALLLPAVQQARESARRSTCKNNLKQLGLALHNYHDSHSMFPFGRSYTDNSTSAPQNFGSQMCSTMLLPFLDQTNVYNQFNFLAAFNHSSNAPITQNKINVFLCPSNPQDEGLNWTGAGGPDDSWGSHYQPVAHSGRDGNPARDGQDAVGFNKDGMFYRNSKTKFRDVLDGTSNTLAFAETVGDAPGSHEIFAWGSYGGGGIGVRSGINANFPLLTGWSWNGDDFTGPGSYHTGGCHFLMGDGAVRFISENIDLGTLQDLTTRAGREVIGEF</sequence>
<dbReference type="SUPFAM" id="SSF54523">
    <property type="entry name" value="Pili subunits"/>
    <property type="match status" value="1"/>
</dbReference>
<dbReference type="PANTHER" id="PTHR30093:SF2">
    <property type="entry name" value="TYPE II SECRETION SYSTEM PROTEIN H"/>
    <property type="match status" value="1"/>
</dbReference>